<accession>A0ACC0LT61</accession>
<comment type="caution">
    <text evidence="1">The sequence shown here is derived from an EMBL/GenBank/DDBJ whole genome shotgun (WGS) entry which is preliminary data.</text>
</comment>
<evidence type="ECO:0000313" key="2">
    <source>
        <dbReference type="Proteomes" id="UP001062846"/>
    </source>
</evidence>
<protein>
    <submittedName>
        <fullName evidence="1">Uncharacterized protein</fullName>
    </submittedName>
</protein>
<name>A0ACC0LT61_RHOML</name>
<organism evidence="1 2">
    <name type="scientific">Rhododendron molle</name>
    <name type="common">Chinese azalea</name>
    <name type="synonym">Azalea mollis</name>
    <dbReference type="NCBI Taxonomy" id="49168"/>
    <lineage>
        <taxon>Eukaryota</taxon>
        <taxon>Viridiplantae</taxon>
        <taxon>Streptophyta</taxon>
        <taxon>Embryophyta</taxon>
        <taxon>Tracheophyta</taxon>
        <taxon>Spermatophyta</taxon>
        <taxon>Magnoliopsida</taxon>
        <taxon>eudicotyledons</taxon>
        <taxon>Gunneridae</taxon>
        <taxon>Pentapetalae</taxon>
        <taxon>asterids</taxon>
        <taxon>Ericales</taxon>
        <taxon>Ericaceae</taxon>
        <taxon>Ericoideae</taxon>
        <taxon>Rhodoreae</taxon>
        <taxon>Rhododendron</taxon>
    </lineage>
</organism>
<dbReference type="Proteomes" id="UP001062846">
    <property type="component" value="Chromosome 11"/>
</dbReference>
<reference evidence="1" key="1">
    <citation type="submission" date="2022-02" db="EMBL/GenBank/DDBJ databases">
        <title>Plant Genome Project.</title>
        <authorList>
            <person name="Zhang R.-G."/>
        </authorList>
    </citation>
    <scope>NUCLEOTIDE SEQUENCE</scope>
    <source>
        <strain evidence="1">AT1</strain>
    </source>
</reference>
<evidence type="ECO:0000313" key="1">
    <source>
        <dbReference type="EMBL" id="KAI8531507.1"/>
    </source>
</evidence>
<keyword evidence="2" id="KW-1185">Reference proteome</keyword>
<sequence>MVDDVVAAKVTIGDGVGVLLPRQSLDQRIVFFILSRSGVIGVVSWCLGVAMWVKVKFDIKMHLVEDFKGYLNGIRKEKV</sequence>
<gene>
    <name evidence="1" type="ORF">RHMOL_Rhmol11G0141200</name>
</gene>
<dbReference type="EMBL" id="CM046398">
    <property type="protein sequence ID" value="KAI8531507.1"/>
    <property type="molecule type" value="Genomic_DNA"/>
</dbReference>
<proteinExistence type="predicted"/>